<protein>
    <recommendedName>
        <fullName evidence="1">BOD1/SHG1 domain-containing protein</fullName>
    </recommendedName>
</protein>
<dbReference type="EMBL" id="CAJOBI010129830">
    <property type="protein sequence ID" value="CAF4718945.1"/>
    <property type="molecule type" value="Genomic_DNA"/>
</dbReference>
<dbReference type="Proteomes" id="UP000676336">
    <property type="component" value="Unassembled WGS sequence"/>
</dbReference>
<proteinExistence type="predicted"/>
<comment type="caution">
    <text evidence="2">The sequence shown here is derived from an EMBL/GenBank/DDBJ whole genome shotgun (WGS) entry which is preliminary data.</text>
</comment>
<evidence type="ECO:0000259" key="1">
    <source>
        <dbReference type="Pfam" id="PF05205"/>
    </source>
</evidence>
<name>A0A8S3ALU8_9BILA</name>
<gene>
    <name evidence="2" type="ORF">SMN809_LOCUS43771</name>
</gene>
<evidence type="ECO:0000313" key="2">
    <source>
        <dbReference type="EMBL" id="CAF4718945.1"/>
    </source>
</evidence>
<organism evidence="2 3">
    <name type="scientific">Rotaria magnacalcarata</name>
    <dbReference type="NCBI Taxonomy" id="392030"/>
    <lineage>
        <taxon>Eukaryota</taxon>
        <taxon>Metazoa</taxon>
        <taxon>Spiralia</taxon>
        <taxon>Gnathifera</taxon>
        <taxon>Rotifera</taxon>
        <taxon>Eurotatoria</taxon>
        <taxon>Bdelloidea</taxon>
        <taxon>Philodinida</taxon>
        <taxon>Philodinidae</taxon>
        <taxon>Rotaria</taxon>
    </lineage>
</organism>
<feature type="non-terminal residue" evidence="2">
    <location>
        <position position="1"/>
    </location>
</feature>
<accession>A0A8S3ALU8</accession>
<dbReference type="AlphaFoldDB" id="A0A8S3ALU8"/>
<evidence type="ECO:0000313" key="3">
    <source>
        <dbReference type="Proteomes" id="UP000676336"/>
    </source>
</evidence>
<dbReference type="Pfam" id="PF05205">
    <property type="entry name" value="COMPASS-Shg1"/>
    <property type="match status" value="1"/>
</dbReference>
<reference evidence="2" key="1">
    <citation type="submission" date="2021-02" db="EMBL/GenBank/DDBJ databases">
        <authorList>
            <person name="Nowell W R."/>
        </authorList>
    </citation>
    <scope>NUCLEOTIDE SEQUENCE</scope>
</reference>
<feature type="domain" description="BOD1/SHG1" evidence="1">
    <location>
        <begin position="11"/>
        <end position="53"/>
    </location>
</feature>
<dbReference type="InterPro" id="IPR055264">
    <property type="entry name" value="BOD1/SHG1_dom"/>
</dbReference>
<sequence>MSESYILHDVMRKVKADGLFDSIRRDLISDIEQKSSYLDLKSQIESLMSSYLAE</sequence>